<evidence type="ECO:0000313" key="3">
    <source>
        <dbReference type="Proteomes" id="UP001175211"/>
    </source>
</evidence>
<proteinExistence type="predicted"/>
<keyword evidence="1" id="KW-1133">Transmembrane helix</keyword>
<evidence type="ECO:0000256" key="1">
    <source>
        <dbReference type="SAM" id="Phobius"/>
    </source>
</evidence>
<evidence type="ECO:0000313" key="2">
    <source>
        <dbReference type="EMBL" id="KAK0436479.1"/>
    </source>
</evidence>
<dbReference type="GeneID" id="85358459"/>
<sequence length="79" mass="9290">MLENYIGSLFHLRGLVLLIAVLAQLTLHLSFPMFYQQEARFLTSSPDTCRGKVSLWRPVLDTREHCIQQDHYRVYQPAR</sequence>
<gene>
    <name evidence="2" type="ORF">EV420DRAFT_1590415</name>
</gene>
<keyword evidence="3" id="KW-1185">Reference proteome</keyword>
<keyword evidence="1" id="KW-0812">Transmembrane</keyword>
<accession>A0AA39J7Y8</accession>
<comment type="caution">
    <text evidence="2">The sequence shown here is derived from an EMBL/GenBank/DDBJ whole genome shotgun (WGS) entry which is preliminary data.</text>
</comment>
<dbReference type="AlphaFoldDB" id="A0AA39J7Y8"/>
<dbReference type="EMBL" id="JAUEPS010000126">
    <property type="protein sequence ID" value="KAK0436479.1"/>
    <property type="molecule type" value="Genomic_DNA"/>
</dbReference>
<feature type="transmembrane region" description="Helical" evidence="1">
    <location>
        <begin position="12"/>
        <end position="35"/>
    </location>
</feature>
<reference evidence="2" key="1">
    <citation type="submission" date="2023-06" db="EMBL/GenBank/DDBJ databases">
        <authorList>
            <consortium name="Lawrence Berkeley National Laboratory"/>
            <person name="Ahrendt S."/>
            <person name="Sahu N."/>
            <person name="Indic B."/>
            <person name="Wong-Bajracharya J."/>
            <person name="Merenyi Z."/>
            <person name="Ke H.-M."/>
            <person name="Monk M."/>
            <person name="Kocsube S."/>
            <person name="Drula E."/>
            <person name="Lipzen A."/>
            <person name="Balint B."/>
            <person name="Henrissat B."/>
            <person name="Andreopoulos B."/>
            <person name="Martin F.M."/>
            <person name="Harder C.B."/>
            <person name="Rigling D."/>
            <person name="Ford K.L."/>
            <person name="Foster G.D."/>
            <person name="Pangilinan J."/>
            <person name="Papanicolaou A."/>
            <person name="Barry K."/>
            <person name="LaButti K."/>
            <person name="Viragh M."/>
            <person name="Koriabine M."/>
            <person name="Yan M."/>
            <person name="Riley R."/>
            <person name="Champramary S."/>
            <person name="Plett K.L."/>
            <person name="Tsai I.J."/>
            <person name="Slot J."/>
            <person name="Sipos G."/>
            <person name="Plett J."/>
            <person name="Nagy L.G."/>
            <person name="Grigoriev I.V."/>
        </authorList>
    </citation>
    <scope>NUCLEOTIDE SEQUENCE</scope>
    <source>
        <strain evidence="2">CCBAS 213</strain>
    </source>
</reference>
<protein>
    <submittedName>
        <fullName evidence="2">Uncharacterized protein</fullName>
    </submittedName>
</protein>
<keyword evidence="1" id="KW-0472">Membrane</keyword>
<dbReference type="Proteomes" id="UP001175211">
    <property type="component" value="Unassembled WGS sequence"/>
</dbReference>
<dbReference type="RefSeq" id="XP_060322282.1">
    <property type="nucleotide sequence ID" value="XM_060474911.1"/>
</dbReference>
<organism evidence="2 3">
    <name type="scientific">Armillaria tabescens</name>
    <name type="common">Ringless honey mushroom</name>
    <name type="synonym">Agaricus tabescens</name>
    <dbReference type="NCBI Taxonomy" id="1929756"/>
    <lineage>
        <taxon>Eukaryota</taxon>
        <taxon>Fungi</taxon>
        <taxon>Dikarya</taxon>
        <taxon>Basidiomycota</taxon>
        <taxon>Agaricomycotina</taxon>
        <taxon>Agaricomycetes</taxon>
        <taxon>Agaricomycetidae</taxon>
        <taxon>Agaricales</taxon>
        <taxon>Marasmiineae</taxon>
        <taxon>Physalacriaceae</taxon>
        <taxon>Desarmillaria</taxon>
    </lineage>
</organism>
<name>A0AA39J7Y8_ARMTA</name>